<evidence type="ECO:0000313" key="2">
    <source>
        <dbReference type="EMBL" id="PRP66106.1"/>
    </source>
</evidence>
<dbReference type="RefSeq" id="WP_242446553.1">
    <property type="nucleotide sequence ID" value="NZ_MQUC01000003.1"/>
</dbReference>
<evidence type="ECO:0000259" key="1">
    <source>
        <dbReference type="Pfam" id="PF01850"/>
    </source>
</evidence>
<dbReference type="CDD" id="cd18692">
    <property type="entry name" value="PIN_VapC-like"/>
    <property type="match status" value="1"/>
</dbReference>
<organism evidence="2 3">
    <name type="scientific">Nonlabens agnitus</name>
    <dbReference type="NCBI Taxonomy" id="870484"/>
    <lineage>
        <taxon>Bacteria</taxon>
        <taxon>Pseudomonadati</taxon>
        <taxon>Bacteroidota</taxon>
        <taxon>Flavobacteriia</taxon>
        <taxon>Flavobacteriales</taxon>
        <taxon>Flavobacteriaceae</taxon>
        <taxon>Nonlabens</taxon>
    </lineage>
</organism>
<dbReference type="InterPro" id="IPR002716">
    <property type="entry name" value="PIN_dom"/>
</dbReference>
<dbReference type="AlphaFoldDB" id="A0A2S9WS42"/>
<dbReference type="InterPro" id="IPR029060">
    <property type="entry name" value="PIN-like_dom_sf"/>
</dbReference>
<dbReference type="Gene3D" id="3.40.50.1010">
    <property type="entry name" value="5'-nuclease"/>
    <property type="match status" value="1"/>
</dbReference>
<dbReference type="Pfam" id="PF01850">
    <property type="entry name" value="PIN"/>
    <property type="match status" value="1"/>
</dbReference>
<feature type="domain" description="PIN" evidence="1">
    <location>
        <begin position="6"/>
        <end position="120"/>
    </location>
</feature>
<proteinExistence type="predicted"/>
<gene>
    <name evidence="2" type="ORF">BST86_02885</name>
</gene>
<dbReference type="SUPFAM" id="SSF88723">
    <property type="entry name" value="PIN domain-like"/>
    <property type="match status" value="1"/>
</dbReference>
<evidence type="ECO:0000313" key="3">
    <source>
        <dbReference type="Proteomes" id="UP000239532"/>
    </source>
</evidence>
<sequence>MKDKCFVDSNIFIYALSIEDEIKRQAAIDLLQKRTKNYETFISIQIIKEVSNICLRKLNYSVNQVNRIIDLLSKHTVLNVSIDTVKKGLELYDTYSLSFYDSLIISSALESNCKVFFSEDMNHGESIAGLQIINPFQK</sequence>
<dbReference type="PANTHER" id="PTHR38826:SF5">
    <property type="entry name" value="RIBONUCLEASE VAPC13"/>
    <property type="match status" value="1"/>
</dbReference>
<dbReference type="Proteomes" id="UP000239532">
    <property type="component" value="Unassembled WGS sequence"/>
</dbReference>
<name>A0A2S9WS42_9FLAO</name>
<comment type="caution">
    <text evidence="2">The sequence shown here is derived from an EMBL/GenBank/DDBJ whole genome shotgun (WGS) entry which is preliminary data.</text>
</comment>
<dbReference type="EMBL" id="MQUC01000003">
    <property type="protein sequence ID" value="PRP66106.1"/>
    <property type="molecule type" value="Genomic_DNA"/>
</dbReference>
<keyword evidence="3" id="KW-1185">Reference proteome</keyword>
<protein>
    <recommendedName>
        <fullName evidence="1">PIN domain-containing protein</fullName>
    </recommendedName>
</protein>
<reference evidence="2 3" key="1">
    <citation type="submission" date="2016-11" db="EMBL/GenBank/DDBJ databases">
        <title>Trade-off between light-utilization and light-protection in marine flavobacteria.</title>
        <authorList>
            <person name="Kumagai Y."/>
        </authorList>
    </citation>
    <scope>NUCLEOTIDE SEQUENCE [LARGE SCALE GENOMIC DNA]</scope>
    <source>
        <strain evidence="2 3">JCM 17109</strain>
    </source>
</reference>
<dbReference type="PANTHER" id="PTHR38826">
    <property type="entry name" value="RIBONUCLEASE VAPC13"/>
    <property type="match status" value="1"/>
</dbReference>
<accession>A0A2S9WS42</accession>
<dbReference type="InterPro" id="IPR052106">
    <property type="entry name" value="PINc/VapC_TA"/>
</dbReference>